<dbReference type="InterPro" id="IPR000719">
    <property type="entry name" value="Prot_kinase_dom"/>
</dbReference>
<keyword evidence="5" id="KW-0067">ATP-binding</keyword>
<dbReference type="PANTHER" id="PTHR43671:SF13">
    <property type="entry name" value="SERINE_THREONINE-PROTEIN KINASE NEK2"/>
    <property type="match status" value="1"/>
</dbReference>
<keyword evidence="4" id="KW-0418">Kinase</keyword>
<feature type="region of interest" description="Disordered" evidence="6">
    <location>
        <begin position="1"/>
        <end position="38"/>
    </location>
</feature>
<evidence type="ECO:0000256" key="4">
    <source>
        <dbReference type="ARBA" id="ARBA00022777"/>
    </source>
</evidence>
<dbReference type="SUPFAM" id="SSF56112">
    <property type="entry name" value="Protein kinase-like (PK-like)"/>
    <property type="match status" value="1"/>
</dbReference>
<dbReference type="PROSITE" id="PS00108">
    <property type="entry name" value="PROTEIN_KINASE_ST"/>
    <property type="match status" value="1"/>
</dbReference>
<feature type="compositionally biased region" description="Low complexity" evidence="6">
    <location>
        <begin position="13"/>
        <end position="26"/>
    </location>
</feature>
<dbReference type="InterPro" id="IPR008271">
    <property type="entry name" value="Ser/Thr_kinase_AS"/>
</dbReference>
<dbReference type="GO" id="GO:0005524">
    <property type="term" value="F:ATP binding"/>
    <property type="evidence" value="ECO:0007669"/>
    <property type="project" value="UniProtKB-KW"/>
</dbReference>
<feature type="region of interest" description="Disordered" evidence="6">
    <location>
        <begin position="655"/>
        <end position="809"/>
    </location>
</feature>
<feature type="compositionally biased region" description="Acidic residues" evidence="6">
    <location>
        <begin position="526"/>
        <end position="536"/>
    </location>
</feature>
<keyword evidence="3" id="KW-0547">Nucleotide-binding</keyword>
<feature type="compositionally biased region" description="Acidic residues" evidence="6">
    <location>
        <begin position="544"/>
        <end position="580"/>
    </location>
</feature>
<evidence type="ECO:0000256" key="2">
    <source>
        <dbReference type="ARBA" id="ARBA00022679"/>
    </source>
</evidence>
<sequence>MATNTSQAGGGAPVPQQPQTQDIQAQNTGPPDPPRPVTWAPLNLKNTTDWNAEHHEQAYFGEINDRLKKVVASRKDKENNTILSEFLKLKVIKSLKRATRHGSIEYEQEWTAHRYLGSGSFGCVALWVRKNEKGEITDEMAIKQADYNLIAAWSQEPPLSKEAVIQNHLNTSKVENFVYLRDFKAIDGRPLTVDSDATPSPKRRRLLKWHYYLEFAPYGDLSRLMDRYRAWNRYLPEKFLWHVFDSLARAVCCLTDHPTNMQSLPKGDVNPLAHERVVHFDIKPENIFLGYEKPVNNSEKSLYGGIAKFDDVVTCFPMIKLGDFGIAEFTAYPDKSRKNPKSFWRIGTGFYRSPEMIHYGLDWPKPPNGKQPPKKTTYKLEGEKSRRKTVARPPEEVQEEIDDPGFGLEQPTNVWGIGKIMFDLITLARPSDYAAMSTQDFEQYQRNDQHALPDFTETPFLFSNRRRREVDPVTERRTYKPSPYSGELMKLVARCMKPSIKDRILPAELLEQTAAGLKQFAYPDLESSEGELEPDSEGTTTEATEPEATEPEATEPEATEPETTEPEATEPEATEPEATEPETASENTTTEVAAVPPSLEVYYKSNEINEMEVGDEDFLRQSDDVGDLLGVDNLDPDWQPLILPVEVWNHYIRKSEKSRDQTAETLQPQDQERKDQAVVPPRDPNVSSIEAPHSLGANRVATQPSDPQPGDEPQGEASAVRQEALTSQPGEGLRMQSQEVQHEDEAPARLEASAKQKTKTEARPVRQQPKRAVKKEREVTPPKPQRPKRKAAEPAEGGDGGAKRRRANR</sequence>
<dbReference type="Proteomes" id="UP001309876">
    <property type="component" value="Unassembled WGS sequence"/>
</dbReference>
<protein>
    <recommendedName>
        <fullName evidence="1">non-specific serine/threonine protein kinase</fullName>
        <ecNumber evidence="1">2.7.11.1</ecNumber>
    </recommendedName>
</protein>
<dbReference type="SMART" id="SM00220">
    <property type="entry name" value="S_TKc"/>
    <property type="match status" value="1"/>
</dbReference>
<keyword evidence="2" id="KW-0808">Transferase</keyword>
<proteinExistence type="predicted"/>
<dbReference type="EMBL" id="JAVRRJ010000002">
    <property type="protein sequence ID" value="KAK5088111.1"/>
    <property type="molecule type" value="Genomic_DNA"/>
</dbReference>
<evidence type="ECO:0000256" key="6">
    <source>
        <dbReference type="SAM" id="MobiDB-lite"/>
    </source>
</evidence>
<evidence type="ECO:0000256" key="5">
    <source>
        <dbReference type="ARBA" id="ARBA00022840"/>
    </source>
</evidence>
<feature type="region of interest" description="Disordered" evidence="6">
    <location>
        <begin position="523"/>
        <end position="598"/>
    </location>
</feature>
<feature type="domain" description="Protein kinase" evidence="7">
    <location>
        <begin position="110"/>
        <end position="525"/>
    </location>
</feature>
<comment type="caution">
    <text evidence="8">The sequence shown here is derived from an EMBL/GenBank/DDBJ whole genome shotgun (WGS) entry which is preliminary data.</text>
</comment>
<dbReference type="GO" id="GO:0004674">
    <property type="term" value="F:protein serine/threonine kinase activity"/>
    <property type="evidence" value="ECO:0007669"/>
    <property type="project" value="UniProtKB-EC"/>
</dbReference>
<dbReference type="Gene3D" id="1.10.510.10">
    <property type="entry name" value="Transferase(Phosphotransferase) domain 1"/>
    <property type="match status" value="1"/>
</dbReference>
<dbReference type="PANTHER" id="PTHR43671">
    <property type="entry name" value="SERINE/THREONINE-PROTEIN KINASE NEK"/>
    <property type="match status" value="1"/>
</dbReference>
<evidence type="ECO:0000259" key="7">
    <source>
        <dbReference type="PROSITE" id="PS50011"/>
    </source>
</evidence>
<dbReference type="InterPro" id="IPR011009">
    <property type="entry name" value="Kinase-like_dom_sf"/>
</dbReference>
<keyword evidence="9" id="KW-1185">Reference proteome</keyword>
<evidence type="ECO:0000313" key="8">
    <source>
        <dbReference type="EMBL" id="KAK5088111.1"/>
    </source>
</evidence>
<feature type="compositionally biased region" description="Basic and acidic residues" evidence="6">
    <location>
        <begin position="740"/>
        <end position="764"/>
    </location>
</feature>
<feature type="compositionally biased region" description="Polar residues" evidence="6">
    <location>
        <begin position="724"/>
        <end position="739"/>
    </location>
</feature>
<name>A0AAN7YHX8_9EURO</name>
<evidence type="ECO:0000256" key="3">
    <source>
        <dbReference type="ARBA" id="ARBA00022741"/>
    </source>
</evidence>
<accession>A0AAN7YHX8</accession>
<dbReference type="EC" id="2.7.11.1" evidence="1"/>
<reference evidence="8 9" key="1">
    <citation type="submission" date="2023-08" db="EMBL/GenBank/DDBJ databases">
        <title>Black Yeasts Isolated from many extreme environments.</title>
        <authorList>
            <person name="Coleine C."/>
            <person name="Stajich J.E."/>
            <person name="Selbmann L."/>
        </authorList>
    </citation>
    <scope>NUCLEOTIDE SEQUENCE [LARGE SCALE GENOMIC DNA]</scope>
    <source>
        <strain evidence="8 9">CCFEE 5910</strain>
    </source>
</reference>
<dbReference type="AlphaFoldDB" id="A0AAN7YHX8"/>
<evidence type="ECO:0000313" key="9">
    <source>
        <dbReference type="Proteomes" id="UP001309876"/>
    </source>
</evidence>
<evidence type="ECO:0000256" key="1">
    <source>
        <dbReference type="ARBA" id="ARBA00012513"/>
    </source>
</evidence>
<organism evidence="8 9">
    <name type="scientific">Lithohypha guttulata</name>
    <dbReference type="NCBI Taxonomy" id="1690604"/>
    <lineage>
        <taxon>Eukaryota</taxon>
        <taxon>Fungi</taxon>
        <taxon>Dikarya</taxon>
        <taxon>Ascomycota</taxon>
        <taxon>Pezizomycotina</taxon>
        <taxon>Eurotiomycetes</taxon>
        <taxon>Chaetothyriomycetidae</taxon>
        <taxon>Chaetothyriales</taxon>
        <taxon>Trichomeriaceae</taxon>
        <taxon>Lithohypha</taxon>
    </lineage>
</organism>
<feature type="region of interest" description="Disordered" evidence="6">
    <location>
        <begin position="362"/>
        <end position="405"/>
    </location>
</feature>
<feature type="compositionally biased region" description="Low complexity" evidence="6">
    <location>
        <begin position="581"/>
        <end position="591"/>
    </location>
</feature>
<dbReference type="InterPro" id="IPR050660">
    <property type="entry name" value="NEK_Ser/Thr_kinase"/>
</dbReference>
<gene>
    <name evidence="8" type="ORF">LTR05_002328</name>
</gene>
<dbReference type="PROSITE" id="PS50011">
    <property type="entry name" value="PROTEIN_KINASE_DOM"/>
    <property type="match status" value="1"/>
</dbReference>